<dbReference type="FunFam" id="3.50.50.60:FF:000021">
    <property type="entry name" value="Ubiquinone biosynthesis monooxygenase COQ6"/>
    <property type="match status" value="1"/>
</dbReference>
<evidence type="ECO:0000256" key="3">
    <source>
        <dbReference type="ARBA" id="ARBA00005349"/>
    </source>
</evidence>
<dbReference type="EMBL" id="QOPI01000005">
    <property type="protein sequence ID" value="RCL45076.1"/>
    <property type="molecule type" value="Genomic_DNA"/>
</dbReference>
<dbReference type="InterPro" id="IPR036188">
    <property type="entry name" value="FAD/NAD-bd_sf"/>
</dbReference>
<dbReference type="AlphaFoldDB" id="A0A368C7Y2"/>
<dbReference type="PROSITE" id="PS01304">
    <property type="entry name" value="UBIH"/>
    <property type="match status" value="1"/>
</dbReference>
<keyword evidence="7" id="KW-0503">Monooxygenase</keyword>
<keyword evidence="6" id="KW-0560">Oxidoreductase</keyword>
<evidence type="ECO:0000259" key="9">
    <source>
        <dbReference type="Pfam" id="PF01494"/>
    </source>
</evidence>
<dbReference type="InterPro" id="IPR018168">
    <property type="entry name" value="Ubi_Hdrlase_CS"/>
</dbReference>
<keyword evidence="5" id="KW-0274">FAD</keyword>
<dbReference type="PANTHER" id="PTHR43876">
    <property type="entry name" value="UBIQUINONE BIOSYNTHESIS MONOOXYGENASE COQ6, MITOCHONDRIAL"/>
    <property type="match status" value="1"/>
</dbReference>
<keyword evidence="4" id="KW-0285">Flavoprotein</keyword>
<evidence type="ECO:0000256" key="6">
    <source>
        <dbReference type="ARBA" id="ARBA00023002"/>
    </source>
</evidence>
<dbReference type="PANTHER" id="PTHR43876:SF7">
    <property type="entry name" value="UBIQUINONE BIOSYNTHESIS MONOOXYGENASE COQ6, MITOCHONDRIAL"/>
    <property type="match status" value="1"/>
</dbReference>
<dbReference type="NCBIfam" id="TIGR01988">
    <property type="entry name" value="Ubi-OHases"/>
    <property type="match status" value="1"/>
</dbReference>
<reference evidence="10 11" key="1">
    <citation type="journal article" date="2018" name="Microbiome">
        <title>Fine metagenomic profile of the Mediterranean stratified and mixed water columns revealed by assembly and recruitment.</title>
        <authorList>
            <person name="Haro-Moreno J.M."/>
            <person name="Lopez-Perez M."/>
            <person name="De La Torre J.R."/>
            <person name="Picazo A."/>
            <person name="Camacho A."/>
            <person name="Rodriguez-Valera F."/>
        </authorList>
    </citation>
    <scope>NUCLEOTIDE SEQUENCE [LARGE SCALE GENOMIC DNA]</scope>
    <source>
        <strain evidence="10">MED-G78</strain>
    </source>
</reference>
<accession>A0A368C7Y2</accession>
<comment type="subunit">
    <text evidence="8">Component of the Ubi complex metabolon, which regroups five ubiquinone biosynthesis proteins (UbiE, UbiF, UbiG, UbiH and UbiI) and two accessory factors (UbiK and the lipid-binding protein UbiJ).</text>
</comment>
<comment type="similarity">
    <text evidence="3">Belongs to the UbiH/COQ6 family.</text>
</comment>
<dbReference type="InterPro" id="IPR051205">
    <property type="entry name" value="UbiH/COQ6_monooxygenase"/>
</dbReference>
<dbReference type="GO" id="GO:0006744">
    <property type="term" value="P:ubiquinone biosynthetic process"/>
    <property type="evidence" value="ECO:0007669"/>
    <property type="project" value="UniProtKB-UniPathway"/>
</dbReference>
<sequence length="382" mass="42327">MNNPVVISGGGIIGCYIHARLKQAGVDSIIIERNKRLKADSPSIRTISLNPNTLKLLSDIGMNLELANVNLIKVADGNGSGKIEFSAQDIGEESLAYVIMFNELLTKMQQLVESSIHFENEISSIEAFEDLSKITLVDKTILNTPLLIGSDGRNSPVAKLSNFVSRKEDYDQTAFTFLVEDKSDRDASTAHQLFTDKGIFALMPVKSLNKNIFSVVWSVSNKILDGSPQDFVMSNISLIESMLDSKFIIKSEIVSFPLSSHHLESYMKEGVVVVGDAAHSLHPLAGQGINLGFSDADILCEELISAYEKGYSINSYRVLKSYELRRKSMNEIMLKAMDGFVNLFGSSNIYIRTLRNFGLTFFNKTSFIKAFFINHASGNHKL</sequence>
<comment type="caution">
    <text evidence="10">The sequence shown here is derived from an EMBL/GenBank/DDBJ whole genome shotgun (WGS) entry which is preliminary data.</text>
</comment>
<dbReference type="Gene3D" id="3.50.50.60">
    <property type="entry name" value="FAD/NAD(P)-binding domain"/>
    <property type="match status" value="2"/>
</dbReference>
<evidence type="ECO:0000313" key="10">
    <source>
        <dbReference type="EMBL" id="RCL45076.1"/>
    </source>
</evidence>
<dbReference type="PRINTS" id="PR00420">
    <property type="entry name" value="RNGMNOXGNASE"/>
</dbReference>
<dbReference type="GO" id="GO:0071949">
    <property type="term" value="F:FAD binding"/>
    <property type="evidence" value="ECO:0007669"/>
    <property type="project" value="InterPro"/>
</dbReference>
<organism evidence="10 11">
    <name type="scientific">SAR86 cluster bacterium</name>
    <dbReference type="NCBI Taxonomy" id="2030880"/>
    <lineage>
        <taxon>Bacteria</taxon>
        <taxon>Pseudomonadati</taxon>
        <taxon>Pseudomonadota</taxon>
        <taxon>Gammaproteobacteria</taxon>
        <taxon>SAR86 cluster</taxon>
    </lineage>
</organism>
<proteinExistence type="inferred from homology"/>
<comment type="cofactor">
    <cofactor evidence="1">
        <name>FAD</name>
        <dbReference type="ChEBI" id="CHEBI:57692"/>
    </cofactor>
</comment>
<dbReference type="InterPro" id="IPR002938">
    <property type="entry name" value="FAD-bd"/>
</dbReference>
<gene>
    <name evidence="10" type="ORF">DBW92_01800</name>
</gene>
<dbReference type="SUPFAM" id="SSF51905">
    <property type="entry name" value="FAD/NAD(P)-binding domain"/>
    <property type="match status" value="1"/>
</dbReference>
<comment type="pathway">
    <text evidence="2">Cofactor biosynthesis; ubiquinone biosynthesis.</text>
</comment>
<dbReference type="GO" id="GO:0110142">
    <property type="term" value="C:ubiquinone biosynthesis complex"/>
    <property type="evidence" value="ECO:0007669"/>
    <property type="project" value="UniProtKB-ARBA"/>
</dbReference>
<dbReference type="UniPathway" id="UPA00232"/>
<evidence type="ECO:0000256" key="2">
    <source>
        <dbReference type="ARBA" id="ARBA00004749"/>
    </source>
</evidence>
<protein>
    <recommendedName>
        <fullName evidence="9">FAD-binding domain-containing protein</fullName>
    </recommendedName>
</protein>
<dbReference type="InterPro" id="IPR010971">
    <property type="entry name" value="UbiH/COQ6"/>
</dbReference>
<evidence type="ECO:0000256" key="1">
    <source>
        <dbReference type="ARBA" id="ARBA00001974"/>
    </source>
</evidence>
<dbReference type="Pfam" id="PF01494">
    <property type="entry name" value="FAD_binding_3"/>
    <property type="match status" value="1"/>
</dbReference>
<evidence type="ECO:0000256" key="5">
    <source>
        <dbReference type="ARBA" id="ARBA00022827"/>
    </source>
</evidence>
<evidence type="ECO:0000256" key="4">
    <source>
        <dbReference type="ARBA" id="ARBA00022630"/>
    </source>
</evidence>
<evidence type="ECO:0000256" key="8">
    <source>
        <dbReference type="ARBA" id="ARBA00065734"/>
    </source>
</evidence>
<feature type="domain" description="FAD-binding" evidence="9">
    <location>
        <begin position="4"/>
        <end position="331"/>
    </location>
</feature>
<name>A0A368C7Y2_9GAMM</name>
<evidence type="ECO:0000256" key="7">
    <source>
        <dbReference type="ARBA" id="ARBA00023033"/>
    </source>
</evidence>
<dbReference type="GO" id="GO:0004497">
    <property type="term" value="F:monooxygenase activity"/>
    <property type="evidence" value="ECO:0007669"/>
    <property type="project" value="UniProtKB-KW"/>
</dbReference>
<dbReference type="Proteomes" id="UP000252915">
    <property type="component" value="Unassembled WGS sequence"/>
</dbReference>
<dbReference type="GO" id="GO:0016705">
    <property type="term" value="F:oxidoreductase activity, acting on paired donors, with incorporation or reduction of molecular oxygen"/>
    <property type="evidence" value="ECO:0007669"/>
    <property type="project" value="InterPro"/>
</dbReference>
<evidence type="ECO:0000313" key="11">
    <source>
        <dbReference type="Proteomes" id="UP000252915"/>
    </source>
</evidence>